<dbReference type="Proteomes" id="UP000257109">
    <property type="component" value="Unassembled WGS sequence"/>
</dbReference>
<comment type="caution">
    <text evidence="1">The sequence shown here is derived from an EMBL/GenBank/DDBJ whole genome shotgun (WGS) entry which is preliminary data.</text>
</comment>
<sequence>MVNEVGVIDNLRLENQLIELTSLYQPSVAAKVCGICTLVEYPTVMCPTLQETESDHPESVGAIGDYQYGKNPAKEVPRPHNFLCPICTIGDCSFADVMLDLRTSINVMPILIYKSLNFGDLEPFGMTIHLANRSVVQPLGVLEDVLVQVNGLIFPANFYVLDMEDETSGKGSTLILG</sequence>
<protein>
    <submittedName>
        <fullName evidence="1">Uncharacterized protein</fullName>
    </submittedName>
</protein>
<proteinExistence type="predicted"/>
<dbReference type="PANTHER" id="PTHR33067:SF9">
    <property type="entry name" value="RNA-DIRECTED DNA POLYMERASE"/>
    <property type="match status" value="1"/>
</dbReference>
<name>A0A371FWC3_MUCPR</name>
<dbReference type="OrthoDB" id="1417277at2759"/>
<reference evidence="1" key="1">
    <citation type="submission" date="2018-05" db="EMBL/GenBank/DDBJ databases">
        <title>Draft genome of Mucuna pruriens seed.</title>
        <authorList>
            <person name="Nnadi N.E."/>
            <person name="Vos R."/>
            <person name="Hasami M.H."/>
            <person name="Devisetty U.K."/>
            <person name="Aguiy J.C."/>
        </authorList>
    </citation>
    <scope>NUCLEOTIDE SEQUENCE [LARGE SCALE GENOMIC DNA]</scope>
    <source>
        <strain evidence="1">JCA_2017</strain>
    </source>
</reference>
<gene>
    <name evidence="1" type="ORF">CR513_36578</name>
</gene>
<dbReference type="CDD" id="cd00303">
    <property type="entry name" value="retropepsin_like"/>
    <property type="match status" value="1"/>
</dbReference>
<evidence type="ECO:0000313" key="1">
    <source>
        <dbReference type="EMBL" id="RDX82606.1"/>
    </source>
</evidence>
<keyword evidence="2" id="KW-1185">Reference proteome</keyword>
<dbReference type="PANTHER" id="PTHR33067">
    <property type="entry name" value="RNA-DIRECTED DNA POLYMERASE-RELATED"/>
    <property type="match status" value="1"/>
</dbReference>
<dbReference type="Gene3D" id="2.40.70.10">
    <property type="entry name" value="Acid Proteases"/>
    <property type="match status" value="1"/>
</dbReference>
<dbReference type="InterPro" id="IPR021109">
    <property type="entry name" value="Peptidase_aspartic_dom_sf"/>
</dbReference>
<dbReference type="EMBL" id="QJKJ01007598">
    <property type="protein sequence ID" value="RDX82606.1"/>
    <property type="molecule type" value="Genomic_DNA"/>
</dbReference>
<feature type="non-terminal residue" evidence="1">
    <location>
        <position position="1"/>
    </location>
</feature>
<dbReference type="AlphaFoldDB" id="A0A371FWC3"/>
<organism evidence="1 2">
    <name type="scientific">Mucuna pruriens</name>
    <name type="common">Velvet bean</name>
    <name type="synonym">Dolichos pruriens</name>
    <dbReference type="NCBI Taxonomy" id="157652"/>
    <lineage>
        <taxon>Eukaryota</taxon>
        <taxon>Viridiplantae</taxon>
        <taxon>Streptophyta</taxon>
        <taxon>Embryophyta</taxon>
        <taxon>Tracheophyta</taxon>
        <taxon>Spermatophyta</taxon>
        <taxon>Magnoliopsida</taxon>
        <taxon>eudicotyledons</taxon>
        <taxon>Gunneridae</taxon>
        <taxon>Pentapetalae</taxon>
        <taxon>rosids</taxon>
        <taxon>fabids</taxon>
        <taxon>Fabales</taxon>
        <taxon>Fabaceae</taxon>
        <taxon>Papilionoideae</taxon>
        <taxon>50 kb inversion clade</taxon>
        <taxon>NPAAA clade</taxon>
        <taxon>indigoferoid/millettioid clade</taxon>
        <taxon>Phaseoleae</taxon>
        <taxon>Mucuna</taxon>
    </lineage>
</organism>
<accession>A0A371FWC3</accession>
<evidence type="ECO:0000313" key="2">
    <source>
        <dbReference type="Proteomes" id="UP000257109"/>
    </source>
</evidence>